<feature type="domain" description="DUF7832" evidence="1">
    <location>
        <begin position="3"/>
        <end position="115"/>
    </location>
</feature>
<evidence type="ECO:0000313" key="3">
    <source>
        <dbReference type="Proteomes" id="UP000279962"/>
    </source>
</evidence>
<organism evidence="2 3">
    <name type="scientific">Acinetobacter wuhouensis</name>
    <dbReference type="NCBI Taxonomy" id="1879050"/>
    <lineage>
        <taxon>Bacteria</taxon>
        <taxon>Pseudomonadati</taxon>
        <taxon>Pseudomonadota</taxon>
        <taxon>Gammaproteobacteria</taxon>
        <taxon>Moraxellales</taxon>
        <taxon>Moraxellaceae</taxon>
        <taxon>Acinetobacter</taxon>
    </lineage>
</organism>
<gene>
    <name evidence="2" type="ORF">CDG68_08075</name>
</gene>
<evidence type="ECO:0000313" key="2">
    <source>
        <dbReference type="EMBL" id="AYO53599.1"/>
    </source>
</evidence>
<reference evidence="2 3" key="1">
    <citation type="submission" date="2018-10" db="EMBL/GenBank/DDBJ databases">
        <title>The complete genome of Acinetobacter wuhouensis strain WCHAW010062.</title>
        <authorList>
            <person name="Hu Y."/>
            <person name="Long H."/>
            <person name="Feng Y."/>
            <person name="Zong Z."/>
        </authorList>
    </citation>
    <scope>NUCLEOTIDE SEQUENCE [LARGE SCALE GENOMIC DNA]</scope>
    <source>
        <strain evidence="2 3">WCHAW010062</strain>
    </source>
</reference>
<accession>A0A3G2T0C3</accession>
<protein>
    <recommendedName>
        <fullName evidence="1">DUF7832 domain-containing protein</fullName>
    </recommendedName>
</protein>
<dbReference type="Proteomes" id="UP000279962">
    <property type="component" value="Chromosome"/>
</dbReference>
<name>A0A3G2T0C3_9GAMM</name>
<dbReference type="AlphaFoldDB" id="A0A3G2T0C3"/>
<dbReference type="RefSeq" id="WP_087553292.1">
    <property type="nucleotide sequence ID" value="NZ_CP033133.1"/>
</dbReference>
<evidence type="ECO:0000259" key="1">
    <source>
        <dbReference type="Pfam" id="PF25191"/>
    </source>
</evidence>
<dbReference type="EMBL" id="CP033133">
    <property type="protein sequence ID" value="AYO53599.1"/>
    <property type="molecule type" value="Genomic_DNA"/>
</dbReference>
<dbReference type="Pfam" id="PF25191">
    <property type="entry name" value="DUF7832"/>
    <property type="match status" value="1"/>
</dbReference>
<dbReference type="InterPro" id="IPR057154">
    <property type="entry name" value="DUF7832"/>
</dbReference>
<proteinExistence type="predicted"/>
<sequence length="141" mass="16612">MAIDRIDWHAESAEQAGFPYENGGTHIGIYLAWIINNDLEGEFHQEESEDEIAQVLARKMTGREFLIRMCDEKFCEEDLNEEGFAFTQAYYESNEYFKDYDATLVHAKGLENTYAVEDTWENYDLMAPIISEKYKQWRVKQ</sequence>